<gene>
    <name evidence="5" type="ORF">ACFQ27_07035</name>
</gene>
<organism evidence="5 6">
    <name type="scientific">Phenylobacterium conjunctum</name>
    <dbReference type="NCBI Taxonomy" id="1298959"/>
    <lineage>
        <taxon>Bacteria</taxon>
        <taxon>Pseudomonadati</taxon>
        <taxon>Pseudomonadota</taxon>
        <taxon>Alphaproteobacteria</taxon>
        <taxon>Caulobacterales</taxon>
        <taxon>Caulobacteraceae</taxon>
        <taxon>Phenylobacterium</taxon>
    </lineage>
</organism>
<dbReference type="InterPro" id="IPR006260">
    <property type="entry name" value="TonB/TolA_C"/>
</dbReference>
<keyword evidence="4" id="KW-0472">Membrane</keyword>
<evidence type="ECO:0000313" key="6">
    <source>
        <dbReference type="Proteomes" id="UP001597216"/>
    </source>
</evidence>
<evidence type="ECO:0000256" key="3">
    <source>
        <dbReference type="ARBA" id="ARBA00022989"/>
    </source>
</evidence>
<keyword evidence="2" id="KW-0812">Transmembrane</keyword>
<comment type="subcellular location">
    <subcellularLocation>
        <location evidence="1">Membrane</location>
        <topology evidence="1">Single-pass membrane protein</topology>
    </subcellularLocation>
</comment>
<dbReference type="EMBL" id="JBHTLQ010000011">
    <property type="protein sequence ID" value="MFD1190330.1"/>
    <property type="molecule type" value="Genomic_DNA"/>
</dbReference>
<protein>
    <submittedName>
        <fullName evidence="5">TonB family protein</fullName>
    </submittedName>
</protein>
<reference evidence="6" key="1">
    <citation type="journal article" date="2019" name="Int. J. Syst. Evol. Microbiol.">
        <title>The Global Catalogue of Microorganisms (GCM) 10K type strain sequencing project: providing services to taxonomists for standard genome sequencing and annotation.</title>
        <authorList>
            <consortium name="The Broad Institute Genomics Platform"/>
            <consortium name="The Broad Institute Genome Sequencing Center for Infectious Disease"/>
            <person name="Wu L."/>
            <person name="Ma J."/>
        </authorList>
    </citation>
    <scope>NUCLEOTIDE SEQUENCE [LARGE SCALE GENOMIC DNA]</scope>
    <source>
        <strain evidence="6">CCUG 55074</strain>
    </source>
</reference>
<keyword evidence="3" id="KW-1133">Transmembrane helix</keyword>
<accession>A0ABW3T136</accession>
<sequence>MLIAAFAAAAVLAPGQGEAVIRCRVLASGQLSRCVVVSETPKGANVGAFALMLAKNYRVAPDDRRIRDGMITIPMQFKLPGATP</sequence>
<evidence type="ECO:0000256" key="1">
    <source>
        <dbReference type="ARBA" id="ARBA00004167"/>
    </source>
</evidence>
<dbReference type="Proteomes" id="UP001597216">
    <property type="component" value="Unassembled WGS sequence"/>
</dbReference>
<dbReference type="NCBIfam" id="TIGR01352">
    <property type="entry name" value="tonB_Cterm"/>
    <property type="match status" value="1"/>
</dbReference>
<comment type="caution">
    <text evidence="5">The sequence shown here is derived from an EMBL/GenBank/DDBJ whole genome shotgun (WGS) entry which is preliminary data.</text>
</comment>
<evidence type="ECO:0000256" key="4">
    <source>
        <dbReference type="ARBA" id="ARBA00023136"/>
    </source>
</evidence>
<evidence type="ECO:0000313" key="5">
    <source>
        <dbReference type="EMBL" id="MFD1190330.1"/>
    </source>
</evidence>
<keyword evidence="6" id="KW-1185">Reference proteome</keyword>
<evidence type="ECO:0000256" key="2">
    <source>
        <dbReference type="ARBA" id="ARBA00022692"/>
    </source>
</evidence>
<dbReference type="RefSeq" id="WP_374344895.1">
    <property type="nucleotide sequence ID" value="NZ_JBHTLQ010000011.1"/>
</dbReference>
<proteinExistence type="predicted"/>
<name>A0ABW3T136_9CAUL</name>